<protein>
    <submittedName>
        <fullName evidence="2">Uncharacterized protein</fullName>
    </submittedName>
</protein>
<dbReference type="KEGG" id="maqu:Maq22A_c11140"/>
<evidence type="ECO:0000313" key="3">
    <source>
        <dbReference type="Proteomes" id="UP000061432"/>
    </source>
</evidence>
<reference evidence="3" key="2">
    <citation type="submission" date="2015-01" db="EMBL/GenBank/DDBJ databases">
        <title>Complete genome sequence of Methylobacterium aquaticum strain 22A.</title>
        <authorList>
            <person name="Tani A."/>
            <person name="Ogura Y."/>
            <person name="Hayashi T."/>
        </authorList>
    </citation>
    <scope>NUCLEOTIDE SEQUENCE [LARGE SCALE GENOMIC DNA]</scope>
    <source>
        <strain evidence="3">MA-22A</strain>
    </source>
</reference>
<dbReference type="STRING" id="270351.Maq22A_c11140"/>
<dbReference type="RefSeq" id="WP_060846812.1">
    <property type="nucleotide sequence ID" value="NZ_AP014704.1"/>
</dbReference>
<name>A0A0C6FAL3_9HYPH</name>
<sequence length="418" mass="45295">MSLPREGSRTVREGIVVAEAMDWCRSPTAIVPYKIYTHHQVEGASTADSVRQTDERSHVRGSLIRQCYGDEPGVGGGVRSGTRGAECEPKTWSSSVRAEGRPMVRHDDEWWMNHRNTYGRLTYVKDAKRYDTPEEKEVTPRMPGASGPPGETASDARPDAVRPGAQYAQLAVPMPGPVPVPMPVPPIPQGQGTAAADAVWRGIKGLKPEEGETFSDYMQRPLYNLGIKKKKEKSGTKSGTGSVRISARDRQRKCPCTVEPYSKQKTACQVECPGSQAHHIVPDYLLGAGNRKMRERGDRLYANDGSRLTSFGDGPAICLIGNKSTQGTPHNAAHGGDGEIQSKAADNGGVLSLGEGVDISVSHALAARPECSGEILTKTYDKFGRFDPDTPIRGTRNPIGKDNPALNLLNTTKNVNKR</sequence>
<reference evidence="2 3" key="1">
    <citation type="journal article" date="2015" name="Genome Announc.">
        <title>Complete Genome Sequence of Methylobacterium aquaticum Strain 22A, Isolated from Racomitrium japonicum Moss.</title>
        <authorList>
            <person name="Tani A."/>
            <person name="Ogura Y."/>
            <person name="Hayashi T."/>
            <person name="Kimbara K."/>
        </authorList>
    </citation>
    <scope>NUCLEOTIDE SEQUENCE [LARGE SCALE GENOMIC DNA]</scope>
    <source>
        <strain evidence="2 3">MA-22A</strain>
    </source>
</reference>
<feature type="compositionally biased region" description="Basic and acidic residues" evidence="1">
    <location>
        <begin position="130"/>
        <end position="139"/>
    </location>
</feature>
<proteinExistence type="predicted"/>
<dbReference type="PATRIC" id="fig|270351.10.peg.2149"/>
<dbReference type="AlphaFoldDB" id="A0A0C6FAL3"/>
<dbReference type="EMBL" id="AP014704">
    <property type="protein sequence ID" value="BAQ45493.1"/>
    <property type="molecule type" value="Genomic_DNA"/>
</dbReference>
<evidence type="ECO:0000256" key="1">
    <source>
        <dbReference type="SAM" id="MobiDB-lite"/>
    </source>
</evidence>
<dbReference type="Proteomes" id="UP000061432">
    <property type="component" value="Chromosome"/>
</dbReference>
<organism evidence="2 3">
    <name type="scientific">Methylobacterium aquaticum</name>
    <dbReference type="NCBI Taxonomy" id="270351"/>
    <lineage>
        <taxon>Bacteria</taxon>
        <taxon>Pseudomonadati</taxon>
        <taxon>Pseudomonadota</taxon>
        <taxon>Alphaproteobacteria</taxon>
        <taxon>Hyphomicrobiales</taxon>
        <taxon>Methylobacteriaceae</taxon>
        <taxon>Methylobacterium</taxon>
    </lineage>
</organism>
<accession>A0A0C6FAL3</accession>
<feature type="region of interest" description="Disordered" evidence="1">
    <location>
        <begin position="130"/>
        <end position="159"/>
    </location>
</feature>
<gene>
    <name evidence="2" type="ORF">Maq22A_c11140</name>
</gene>
<evidence type="ECO:0000313" key="2">
    <source>
        <dbReference type="EMBL" id="BAQ45493.1"/>
    </source>
</evidence>
<dbReference type="Pfam" id="PF13665">
    <property type="entry name" value="Tox-PAAR-like"/>
    <property type="match status" value="1"/>
</dbReference>